<feature type="coiled-coil region" evidence="1">
    <location>
        <begin position="263"/>
        <end position="293"/>
    </location>
</feature>
<reference evidence="3 4" key="1">
    <citation type="submission" date="2019-02" db="EMBL/GenBank/DDBJ databases">
        <title>Deep-cultivation of Planctomycetes and their phenomic and genomic characterization uncovers novel biology.</title>
        <authorList>
            <person name="Wiegand S."/>
            <person name="Jogler M."/>
            <person name="Boedeker C."/>
            <person name="Pinto D."/>
            <person name="Vollmers J."/>
            <person name="Rivas-Marin E."/>
            <person name="Kohn T."/>
            <person name="Peeters S.H."/>
            <person name="Heuer A."/>
            <person name="Rast P."/>
            <person name="Oberbeckmann S."/>
            <person name="Bunk B."/>
            <person name="Jeske O."/>
            <person name="Meyerdierks A."/>
            <person name="Storesund J.E."/>
            <person name="Kallscheuer N."/>
            <person name="Luecker S."/>
            <person name="Lage O.M."/>
            <person name="Pohl T."/>
            <person name="Merkel B.J."/>
            <person name="Hornburger P."/>
            <person name="Mueller R.-W."/>
            <person name="Bruemmer F."/>
            <person name="Labrenz M."/>
            <person name="Spormann A.M."/>
            <person name="Op den Camp H."/>
            <person name="Overmann J."/>
            <person name="Amann R."/>
            <person name="Jetten M.S.M."/>
            <person name="Mascher T."/>
            <person name="Medema M.H."/>
            <person name="Devos D.P."/>
            <person name="Kaster A.-K."/>
            <person name="Ovreas L."/>
            <person name="Rohde M."/>
            <person name="Galperin M.Y."/>
            <person name="Jogler C."/>
        </authorList>
    </citation>
    <scope>NUCLEOTIDE SEQUENCE [LARGE SCALE GENOMIC DNA]</scope>
    <source>
        <strain evidence="3 4">ETA_A8</strain>
    </source>
</reference>
<proteinExistence type="predicted"/>
<evidence type="ECO:0000313" key="3">
    <source>
        <dbReference type="EMBL" id="QDU27935.1"/>
    </source>
</evidence>
<name>A0A517YCG6_9BACT</name>
<dbReference type="EMBL" id="CP036274">
    <property type="protein sequence ID" value="QDU27935.1"/>
    <property type="molecule type" value="Genomic_DNA"/>
</dbReference>
<keyword evidence="4" id="KW-1185">Reference proteome</keyword>
<feature type="region of interest" description="Disordered" evidence="2">
    <location>
        <begin position="221"/>
        <end position="252"/>
    </location>
</feature>
<keyword evidence="1" id="KW-0175">Coiled coil</keyword>
<feature type="region of interest" description="Disordered" evidence="2">
    <location>
        <begin position="299"/>
        <end position="341"/>
    </location>
</feature>
<dbReference type="AlphaFoldDB" id="A0A517YCG6"/>
<feature type="compositionally biased region" description="Polar residues" evidence="2">
    <location>
        <begin position="221"/>
        <end position="231"/>
    </location>
</feature>
<dbReference type="KEGG" id="aagg:ETAA8_30260"/>
<gene>
    <name evidence="3" type="ORF">ETAA8_30260</name>
</gene>
<evidence type="ECO:0000313" key="4">
    <source>
        <dbReference type="Proteomes" id="UP000315017"/>
    </source>
</evidence>
<organism evidence="3 4">
    <name type="scientific">Anatilimnocola aggregata</name>
    <dbReference type="NCBI Taxonomy" id="2528021"/>
    <lineage>
        <taxon>Bacteria</taxon>
        <taxon>Pseudomonadati</taxon>
        <taxon>Planctomycetota</taxon>
        <taxon>Planctomycetia</taxon>
        <taxon>Pirellulales</taxon>
        <taxon>Pirellulaceae</taxon>
        <taxon>Anatilimnocola</taxon>
    </lineage>
</organism>
<sequence length="384" mass="41202">MRLHRQSILAFLTLILTGQLSTIFGATPRRIEPSCEVVSPNCAAPHNCAPPPTCEAPPPKRCKPCQPPPAVYMQQPTGVFVQPQGAGPVRGPVDQTGIEGATITFPELSLRMPSFRFPAISRYRSNAQMELAPNVAPFVENAVQGFPAAAPLAAAPMAAMPMAAPAIAPSQFATVQMSAVPQSTPTQMMQVQAVPMQSQMMAVPSMAAPQMMLVPISPSLVPQQAQPSQVDPNSQPNQAPPPPYHSVPQSRPPMCDGNAAVFLDPLEEKLRRIEAAERRLQAQVAELQQVMKQLPNPTAVVPRGEQRSIPLHPLGPSSIRPTEAREPLAPPQPPPDLGQRHAVPTVKYSARPAGYYLEQPQPPPVSQVIREPGAPRALITGLNR</sequence>
<feature type="region of interest" description="Disordered" evidence="2">
    <location>
        <begin position="355"/>
        <end position="384"/>
    </location>
</feature>
<accession>A0A517YCG6</accession>
<dbReference type="Proteomes" id="UP000315017">
    <property type="component" value="Chromosome"/>
</dbReference>
<evidence type="ECO:0000256" key="1">
    <source>
        <dbReference type="SAM" id="Coils"/>
    </source>
</evidence>
<evidence type="ECO:0000256" key="2">
    <source>
        <dbReference type="SAM" id="MobiDB-lite"/>
    </source>
</evidence>
<protein>
    <submittedName>
        <fullName evidence="3">Uncharacterized protein</fullName>
    </submittedName>
</protein>